<dbReference type="InterPro" id="IPR023828">
    <property type="entry name" value="Peptidase_S8_Ser-AS"/>
</dbReference>
<dbReference type="Proteomes" id="UP000008784">
    <property type="component" value="Unassembled WGS sequence"/>
</dbReference>
<feature type="signal peptide" evidence="6">
    <location>
        <begin position="1"/>
        <end position="29"/>
    </location>
</feature>
<dbReference type="AlphaFoldDB" id="G1X350"/>
<dbReference type="InterPro" id="IPR050131">
    <property type="entry name" value="Peptidase_S8_subtilisin-like"/>
</dbReference>
<sequence length="570" mass="64501">MGYMQTLIFNILFVFIFQLSVLRDPSVKAVRPSQPPVLNDKFPKIGTWEKQSGEYEFVIRPPSELLGSGFSNKRMVLELAKTFLKEIEPYTLPPRKHAVLAGNMQRRYNQNFENLHPRYSRSYDIDADDIHVPSHELPDYNYTDIPTSGTYTTSNSTYQNRQKPSSKVLHKRGDEPGRGGMSPEIERPDLQYEDMIKFSLPPGIEFNGENPWRAWRWKNAGEGVKMYYLDTGCDLSHAEFEGVELEWLYPNRDGLDEPGESPGYFYHDKSTIFAHGTTTLSKILGKSIGVAPKVDVTLVRLEMTIYGRSISGSVMVNAMMMTYDHIVENRAKMKKPCVVVSSTAMILWDKESPINRYICKLWITSLRKMGCYVVVAAGNEQEVNDQGFIPLTTYPRLLAGDPEVDINLLVVGGHNDEGFNRFAFNKFVSISAQAWKVVAVKAYLPGDGPPDGDWSGSYQYFQGTSYSTPVVAGLLATFISQGYKYPLDYLLAIAKDPMKPGEPKRAFNGIWPDLWPTARRPENYKRPPLKNPGVAEKWAAGDDNQRGIYRYKYPKTPTHSEADSIKNSLA</sequence>
<dbReference type="Pfam" id="PF00082">
    <property type="entry name" value="Peptidase_S8"/>
    <property type="match status" value="1"/>
</dbReference>
<name>G1X350_ARTOA</name>
<dbReference type="InterPro" id="IPR015500">
    <property type="entry name" value="Peptidase_S8_subtilisin-rel"/>
</dbReference>
<dbReference type="InParanoid" id="G1X350"/>
<evidence type="ECO:0000313" key="9">
    <source>
        <dbReference type="Proteomes" id="UP000008784"/>
    </source>
</evidence>
<evidence type="ECO:0000259" key="7">
    <source>
        <dbReference type="Pfam" id="PF00082"/>
    </source>
</evidence>
<keyword evidence="9" id="KW-1185">Reference proteome</keyword>
<feature type="compositionally biased region" description="Low complexity" evidence="5">
    <location>
        <begin position="147"/>
        <end position="158"/>
    </location>
</feature>
<evidence type="ECO:0000256" key="5">
    <source>
        <dbReference type="SAM" id="MobiDB-lite"/>
    </source>
</evidence>
<keyword evidence="6" id="KW-0732">Signal</keyword>
<feature type="chain" id="PRO_5003426516" description="Peptidase S8/S53 domain-containing protein" evidence="6">
    <location>
        <begin position="30"/>
        <end position="570"/>
    </location>
</feature>
<proteinExistence type="inferred from homology"/>
<dbReference type="OrthoDB" id="1896086at2759"/>
<dbReference type="PANTHER" id="PTHR43806">
    <property type="entry name" value="PEPTIDASE S8"/>
    <property type="match status" value="1"/>
</dbReference>
<evidence type="ECO:0000256" key="6">
    <source>
        <dbReference type="SAM" id="SignalP"/>
    </source>
</evidence>
<evidence type="ECO:0000256" key="3">
    <source>
        <dbReference type="ARBA" id="ARBA00022801"/>
    </source>
</evidence>
<feature type="region of interest" description="Disordered" evidence="5">
    <location>
        <begin position="549"/>
        <end position="570"/>
    </location>
</feature>
<dbReference type="GO" id="GO:0006508">
    <property type="term" value="P:proteolysis"/>
    <property type="evidence" value="ECO:0007669"/>
    <property type="project" value="UniProtKB-KW"/>
</dbReference>
<comment type="caution">
    <text evidence="8">The sequence shown here is derived from an EMBL/GenBank/DDBJ whole genome shotgun (WGS) entry which is preliminary data.</text>
</comment>
<dbReference type="HOGENOM" id="CLU_491771_0_0_1"/>
<dbReference type="EMBL" id="ADOT01000057">
    <property type="protein sequence ID" value="EGX52334.1"/>
    <property type="molecule type" value="Genomic_DNA"/>
</dbReference>
<dbReference type="SUPFAM" id="SSF52743">
    <property type="entry name" value="Subtilisin-like"/>
    <property type="match status" value="1"/>
</dbReference>
<dbReference type="Gene3D" id="3.40.50.200">
    <property type="entry name" value="Peptidase S8/S53 domain"/>
    <property type="match status" value="1"/>
</dbReference>
<evidence type="ECO:0000256" key="4">
    <source>
        <dbReference type="ARBA" id="ARBA00022825"/>
    </source>
</evidence>
<keyword evidence="3" id="KW-0378">Hydrolase</keyword>
<dbReference type="InterPro" id="IPR000209">
    <property type="entry name" value="Peptidase_S8/S53_dom"/>
</dbReference>
<dbReference type="RefSeq" id="XP_011118912.1">
    <property type="nucleotide sequence ID" value="XM_011120610.1"/>
</dbReference>
<feature type="region of interest" description="Disordered" evidence="5">
    <location>
        <begin position="137"/>
        <end position="185"/>
    </location>
</feature>
<dbReference type="GeneID" id="22889802"/>
<dbReference type="CDD" id="cd00306">
    <property type="entry name" value="Peptidases_S8_S53"/>
    <property type="match status" value="1"/>
</dbReference>
<reference evidence="8 9" key="1">
    <citation type="journal article" date="2011" name="PLoS Pathog.">
        <title>Genomic and proteomic analyses of the fungus Arthrobotrys oligospora provide insights into nematode-trap formation.</title>
        <authorList>
            <person name="Yang J."/>
            <person name="Wang L."/>
            <person name="Ji X."/>
            <person name="Feng Y."/>
            <person name="Li X."/>
            <person name="Zou C."/>
            <person name="Xu J."/>
            <person name="Ren Y."/>
            <person name="Mi Q."/>
            <person name="Wu J."/>
            <person name="Liu S."/>
            <person name="Liu Y."/>
            <person name="Huang X."/>
            <person name="Wang H."/>
            <person name="Niu X."/>
            <person name="Li J."/>
            <person name="Liang L."/>
            <person name="Luo Y."/>
            <person name="Ji K."/>
            <person name="Zhou W."/>
            <person name="Yu Z."/>
            <person name="Li G."/>
            <person name="Liu Y."/>
            <person name="Li L."/>
            <person name="Qiao M."/>
            <person name="Feng L."/>
            <person name="Zhang K.-Q."/>
        </authorList>
    </citation>
    <scope>NUCLEOTIDE SEQUENCE [LARGE SCALE GENOMIC DNA]</scope>
    <source>
        <strain evidence="9">ATCC 24927 / CBS 115.81 / DSM 1491</strain>
    </source>
</reference>
<evidence type="ECO:0000256" key="1">
    <source>
        <dbReference type="ARBA" id="ARBA00011073"/>
    </source>
</evidence>
<gene>
    <name evidence="8" type="ORF">AOL_s00043g123</name>
</gene>
<feature type="domain" description="Peptidase S8/S53" evidence="7">
    <location>
        <begin position="221"/>
        <end position="480"/>
    </location>
</feature>
<comment type="similarity">
    <text evidence="1">Belongs to the peptidase S8 family.</text>
</comment>
<dbReference type="GO" id="GO:0004252">
    <property type="term" value="F:serine-type endopeptidase activity"/>
    <property type="evidence" value="ECO:0007669"/>
    <property type="project" value="InterPro"/>
</dbReference>
<dbReference type="InterPro" id="IPR036852">
    <property type="entry name" value="Peptidase_S8/S53_dom_sf"/>
</dbReference>
<dbReference type="STRING" id="756982.G1X350"/>
<protein>
    <recommendedName>
        <fullName evidence="7">Peptidase S8/S53 domain-containing protein</fullName>
    </recommendedName>
</protein>
<dbReference type="PROSITE" id="PS00138">
    <property type="entry name" value="SUBTILASE_SER"/>
    <property type="match status" value="1"/>
</dbReference>
<accession>G1X350</accession>
<evidence type="ECO:0000313" key="8">
    <source>
        <dbReference type="EMBL" id="EGX52334.1"/>
    </source>
</evidence>
<evidence type="ECO:0000256" key="2">
    <source>
        <dbReference type="ARBA" id="ARBA00022670"/>
    </source>
</evidence>
<dbReference type="PANTHER" id="PTHR43806:SF11">
    <property type="entry name" value="CEREVISIN-RELATED"/>
    <property type="match status" value="1"/>
</dbReference>
<organism evidence="8 9">
    <name type="scientific">Arthrobotrys oligospora (strain ATCC 24927 / CBS 115.81 / DSM 1491)</name>
    <name type="common">Nematode-trapping fungus</name>
    <name type="synonym">Didymozoophaga oligospora</name>
    <dbReference type="NCBI Taxonomy" id="756982"/>
    <lineage>
        <taxon>Eukaryota</taxon>
        <taxon>Fungi</taxon>
        <taxon>Dikarya</taxon>
        <taxon>Ascomycota</taxon>
        <taxon>Pezizomycotina</taxon>
        <taxon>Orbiliomycetes</taxon>
        <taxon>Orbiliales</taxon>
        <taxon>Orbiliaceae</taxon>
        <taxon>Orbilia</taxon>
        <taxon>Orbilia oligospora</taxon>
    </lineage>
</organism>
<keyword evidence="4" id="KW-0720">Serine protease</keyword>
<dbReference type="PRINTS" id="PR00723">
    <property type="entry name" value="SUBTILISIN"/>
</dbReference>
<keyword evidence="2" id="KW-0645">Protease</keyword>